<comment type="caution">
    <text evidence="10">Lacks conserved residue(s) required for the propagation of feature annotation.</text>
</comment>
<feature type="domain" description="Cation/H+ exchanger transmembrane" evidence="11">
    <location>
        <begin position="15"/>
        <end position="399"/>
    </location>
</feature>
<comment type="subcellular location">
    <subcellularLocation>
        <location evidence="1 10">Cell membrane</location>
        <topology evidence="1 10">Multi-pass membrane protein</topology>
    </subcellularLocation>
</comment>
<evidence type="ECO:0000256" key="10">
    <source>
        <dbReference type="RuleBase" id="RU366002"/>
    </source>
</evidence>
<feature type="transmembrane region" description="Helical" evidence="10">
    <location>
        <begin position="80"/>
        <end position="102"/>
    </location>
</feature>
<comment type="function">
    <text evidence="10">Na(+)/H(+) antiporter that extrudes sodium in exchange for external protons.</text>
</comment>
<feature type="transmembrane region" description="Helical" evidence="10">
    <location>
        <begin position="209"/>
        <end position="226"/>
    </location>
</feature>
<gene>
    <name evidence="12" type="ORF">GCM10009844_43140</name>
</gene>
<keyword evidence="2 10" id="KW-0813">Transport</keyword>
<dbReference type="NCBIfam" id="TIGR00831">
    <property type="entry name" value="a_cpa1"/>
    <property type="match status" value="1"/>
</dbReference>
<keyword evidence="7 10" id="KW-0406">Ion transport</keyword>
<evidence type="ECO:0000256" key="5">
    <source>
        <dbReference type="ARBA" id="ARBA00022989"/>
    </source>
</evidence>
<dbReference type="EMBL" id="BAAAQR010000018">
    <property type="protein sequence ID" value="GAA2155697.1"/>
    <property type="molecule type" value="Genomic_DNA"/>
</dbReference>
<keyword evidence="10" id="KW-0050">Antiport</keyword>
<organism evidence="12 13">
    <name type="scientific">Nocardioides koreensis</name>
    <dbReference type="NCBI Taxonomy" id="433651"/>
    <lineage>
        <taxon>Bacteria</taxon>
        <taxon>Bacillati</taxon>
        <taxon>Actinomycetota</taxon>
        <taxon>Actinomycetes</taxon>
        <taxon>Propionibacteriales</taxon>
        <taxon>Nocardioidaceae</taxon>
        <taxon>Nocardioides</taxon>
    </lineage>
</organism>
<name>A0ABP5M187_9ACTN</name>
<evidence type="ECO:0000313" key="12">
    <source>
        <dbReference type="EMBL" id="GAA2155697.1"/>
    </source>
</evidence>
<keyword evidence="4 10" id="KW-0812">Transmembrane</keyword>
<reference evidence="13" key="1">
    <citation type="journal article" date="2019" name="Int. J. Syst. Evol. Microbiol.">
        <title>The Global Catalogue of Microorganisms (GCM) 10K type strain sequencing project: providing services to taxonomists for standard genome sequencing and annotation.</title>
        <authorList>
            <consortium name="The Broad Institute Genomics Platform"/>
            <consortium name="The Broad Institute Genome Sequencing Center for Infectious Disease"/>
            <person name="Wu L."/>
            <person name="Ma J."/>
        </authorList>
    </citation>
    <scope>NUCLEOTIDE SEQUENCE [LARGE SCALE GENOMIC DNA]</scope>
    <source>
        <strain evidence="13">JCM 16022</strain>
    </source>
</reference>
<feature type="transmembrane region" description="Helical" evidence="10">
    <location>
        <begin position="180"/>
        <end position="197"/>
    </location>
</feature>
<feature type="transmembrane region" description="Helical" evidence="10">
    <location>
        <begin position="296"/>
        <end position="321"/>
    </location>
</feature>
<dbReference type="InterPro" id="IPR006153">
    <property type="entry name" value="Cation/H_exchanger_TM"/>
</dbReference>
<feature type="transmembrane region" description="Helical" evidence="10">
    <location>
        <begin position="342"/>
        <end position="361"/>
    </location>
</feature>
<keyword evidence="3 10" id="KW-1003">Cell membrane</keyword>
<evidence type="ECO:0000259" key="11">
    <source>
        <dbReference type="Pfam" id="PF00999"/>
    </source>
</evidence>
<dbReference type="Pfam" id="PF00999">
    <property type="entry name" value="Na_H_Exchanger"/>
    <property type="match status" value="1"/>
</dbReference>
<evidence type="ECO:0000256" key="4">
    <source>
        <dbReference type="ARBA" id="ARBA00022692"/>
    </source>
</evidence>
<dbReference type="InterPro" id="IPR018422">
    <property type="entry name" value="Cation/H_exchanger_CPA1"/>
</dbReference>
<keyword evidence="6 10" id="KW-0915">Sodium</keyword>
<dbReference type="RefSeq" id="WP_344157646.1">
    <property type="nucleotide sequence ID" value="NZ_BAAAQR010000018.1"/>
</dbReference>
<proteinExistence type="inferred from homology"/>
<dbReference type="Gene3D" id="6.10.140.1330">
    <property type="match status" value="1"/>
</dbReference>
<dbReference type="PANTHER" id="PTHR10110:SF86">
    <property type="entry name" value="SODIUM_HYDROGEN EXCHANGER 7"/>
    <property type="match status" value="1"/>
</dbReference>
<dbReference type="InterPro" id="IPR004705">
    <property type="entry name" value="Cation/H_exchanger_CPA1_bac"/>
</dbReference>
<feature type="transmembrane region" description="Helical" evidence="10">
    <location>
        <begin position="376"/>
        <end position="396"/>
    </location>
</feature>
<sequence length="522" mass="55342">MDDLALVGALVVGVVALTPAADRLRVPQPVLLTIFGLALALVPMSPELRLNPDLILPVVLPPLLFAATQRTTAREFRDNAGAVFFLAVGLTLASMVAAALVAHAYGLSWWPALVLGAMVSPPDPVAATAVARRLRLPHRLVTILEGEGMFNDATALVAFQVTVAAVVSGDVSGTGIGSELVLALAAGTLIGVVLGFLTKGVLTVVHDAYAETTLTVLVPFLAYLGAERLHGSGVLAVLALGLYLRSFGHAATTSQGWLLGRAVWSYADFLITSLVFAILGFELVKVIGSTTVTRHALVLGALVVTSLVAVRASWVFSSAWLARRRARRRDVPWPAGWRESAVVSWAGMRGVVTVAVALALPETVDSGATFPFRDQIVVVALLTVLVTLVLQGLTLAPLTSRLGVGRQDDDAREVAALRRRAAQAALDHLHADLLEGVADEVARAATLQYEGYLSAQDAMEGVRRGGTDDGRETGDQLREVLRRATDVERALVLEARRRGQVSPATADEVLRDIEGRVMRDFG</sequence>
<evidence type="ECO:0000256" key="3">
    <source>
        <dbReference type="ARBA" id="ARBA00022475"/>
    </source>
</evidence>
<feature type="transmembrane region" description="Helical" evidence="10">
    <location>
        <begin position="232"/>
        <end position="251"/>
    </location>
</feature>
<evidence type="ECO:0000256" key="2">
    <source>
        <dbReference type="ARBA" id="ARBA00022448"/>
    </source>
</evidence>
<keyword evidence="13" id="KW-1185">Reference proteome</keyword>
<evidence type="ECO:0000256" key="9">
    <source>
        <dbReference type="ARBA" id="ARBA00023201"/>
    </source>
</evidence>
<feature type="transmembrane region" description="Helical" evidence="10">
    <location>
        <begin position="263"/>
        <end position="284"/>
    </location>
</feature>
<comment type="similarity">
    <text evidence="10">Belongs to the monovalent cation:proton antiporter 1 (CPA1) transporter (TC 2.A.36) family.</text>
</comment>
<keyword evidence="8 10" id="KW-0472">Membrane</keyword>
<evidence type="ECO:0000313" key="13">
    <source>
        <dbReference type="Proteomes" id="UP001501771"/>
    </source>
</evidence>
<evidence type="ECO:0000256" key="7">
    <source>
        <dbReference type="ARBA" id="ARBA00023065"/>
    </source>
</evidence>
<evidence type="ECO:0000256" key="8">
    <source>
        <dbReference type="ARBA" id="ARBA00023136"/>
    </source>
</evidence>
<accession>A0ABP5M187</accession>
<comment type="caution">
    <text evidence="12">The sequence shown here is derived from an EMBL/GenBank/DDBJ whole genome shotgun (WGS) entry which is preliminary data.</text>
</comment>
<dbReference type="Proteomes" id="UP001501771">
    <property type="component" value="Unassembled WGS sequence"/>
</dbReference>
<evidence type="ECO:0000256" key="6">
    <source>
        <dbReference type="ARBA" id="ARBA00023053"/>
    </source>
</evidence>
<evidence type="ECO:0000256" key="1">
    <source>
        <dbReference type="ARBA" id="ARBA00004651"/>
    </source>
</evidence>
<protein>
    <submittedName>
        <fullName evidence="12">Na+/H+ antiporter</fullName>
    </submittedName>
</protein>
<keyword evidence="5 10" id="KW-1133">Transmembrane helix</keyword>
<dbReference type="PANTHER" id="PTHR10110">
    <property type="entry name" value="SODIUM/HYDROGEN EXCHANGER"/>
    <property type="match status" value="1"/>
</dbReference>
<keyword evidence="9 10" id="KW-0739">Sodium transport</keyword>